<dbReference type="SUPFAM" id="SSF53098">
    <property type="entry name" value="Ribonuclease H-like"/>
    <property type="match status" value="1"/>
</dbReference>
<gene>
    <name evidence="3" type="ORF">L0665_01450</name>
</gene>
<accession>A0A9Q4KRM2</accession>
<dbReference type="PANTHER" id="PTHR34614:SF2">
    <property type="entry name" value="TRANSPOSASE IS4-LIKE DOMAIN-CONTAINING PROTEIN"/>
    <property type="match status" value="1"/>
</dbReference>
<feature type="domain" description="Transposase IS4-like" evidence="2">
    <location>
        <begin position="83"/>
        <end position="300"/>
    </location>
</feature>
<keyword evidence="1" id="KW-1133">Transmembrane helix</keyword>
<feature type="transmembrane region" description="Helical" evidence="1">
    <location>
        <begin position="288"/>
        <end position="306"/>
    </location>
</feature>
<dbReference type="InterPro" id="IPR012337">
    <property type="entry name" value="RNaseH-like_sf"/>
</dbReference>
<proteinExistence type="predicted"/>
<protein>
    <submittedName>
        <fullName evidence="3">Transposase</fullName>
    </submittedName>
</protein>
<dbReference type="GO" id="GO:0006313">
    <property type="term" value="P:DNA transposition"/>
    <property type="evidence" value="ECO:0007669"/>
    <property type="project" value="InterPro"/>
</dbReference>
<organism evidence="3 4">
    <name type="scientific">Methanogenium marinum</name>
    <dbReference type="NCBI Taxonomy" id="348610"/>
    <lineage>
        <taxon>Archaea</taxon>
        <taxon>Methanobacteriati</taxon>
        <taxon>Methanobacteriota</taxon>
        <taxon>Stenosarchaea group</taxon>
        <taxon>Methanomicrobia</taxon>
        <taxon>Methanomicrobiales</taxon>
        <taxon>Methanomicrobiaceae</taxon>
        <taxon>Methanogenium</taxon>
    </lineage>
</organism>
<sequence length="363" mass="42235">MVFTRIDGYTPLKRIKDKWDKLYSPKEIAPNCDPKVLSEALKSIGSDLAAQHEFFSHLAKSEHQLIYDLSYVFSEFQNLHIGGYGFNRKKSDLPQVNIALFSSVESGLPVMIRGMPGTIKDVSTLETSLDEIDLRDKLLIMDRGFISEALLPVFDERKIEYIQPLRRNSTYYSERIHLTKHLHYHGSLIHCGRQSVDGTWVYAFKDTDLALEEEKSLYSQLDKGTIKREELRERLKKAGMMLILSNHDTEPEKIYELYKSREGVEKHFETFKSELGADKMYLRDVDSVFGHFFVAFISLYLYCRLIQRLKKAELNRKYSPKDVLLKLSKVFMINYETRSIMTEVPKQVRDLAEKLGLDIIPKK</sequence>
<keyword evidence="1" id="KW-0812">Transmembrane</keyword>
<dbReference type="GO" id="GO:0003677">
    <property type="term" value="F:DNA binding"/>
    <property type="evidence" value="ECO:0007669"/>
    <property type="project" value="InterPro"/>
</dbReference>
<dbReference type="GO" id="GO:0004803">
    <property type="term" value="F:transposase activity"/>
    <property type="evidence" value="ECO:0007669"/>
    <property type="project" value="InterPro"/>
</dbReference>
<comment type="caution">
    <text evidence="3">The sequence shown here is derived from an EMBL/GenBank/DDBJ whole genome shotgun (WGS) entry which is preliminary data.</text>
</comment>
<dbReference type="InterPro" id="IPR002559">
    <property type="entry name" value="Transposase_11"/>
</dbReference>
<dbReference type="EMBL" id="JAKELO010000002">
    <property type="protein sequence ID" value="MDE4907289.1"/>
    <property type="molecule type" value="Genomic_DNA"/>
</dbReference>
<reference evidence="3" key="1">
    <citation type="submission" date="2022-01" db="EMBL/GenBank/DDBJ databases">
        <title>Draft genome of Methanogenium marinum DSM 15558.</title>
        <authorList>
            <person name="Chen S.-C."/>
            <person name="You Y.-T."/>
        </authorList>
    </citation>
    <scope>NUCLEOTIDE SEQUENCE</scope>
    <source>
        <strain evidence="3">DSM 15558</strain>
    </source>
</reference>
<dbReference type="AlphaFoldDB" id="A0A9Q4KRM2"/>
<evidence type="ECO:0000256" key="1">
    <source>
        <dbReference type="SAM" id="Phobius"/>
    </source>
</evidence>
<evidence type="ECO:0000313" key="4">
    <source>
        <dbReference type="Proteomes" id="UP001143747"/>
    </source>
</evidence>
<evidence type="ECO:0000259" key="2">
    <source>
        <dbReference type="Pfam" id="PF01609"/>
    </source>
</evidence>
<dbReference type="PANTHER" id="PTHR34614">
    <property type="match status" value="1"/>
</dbReference>
<dbReference type="Proteomes" id="UP001143747">
    <property type="component" value="Unassembled WGS sequence"/>
</dbReference>
<name>A0A9Q4KRM2_9EURY</name>
<keyword evidence="4" id="KW-1185">Reference proteome</keyword>
<dbReference type="RefSeq" id="WP_274923948.1">
    <property type="nucleotide sequence ID" value="NZ_JAKELO010000002.1"/>
</dbReference>
<evidence type="ECO:0000313" key="3">
    <source>
        <dbReference type="EMBL" id="MDE4907289.1"/>
    </source>
</evidence>
<dbReference type="Pfam" id="PF01609">
    <property type="entry name" value="DDE_Tnp_1"/>
    <property type="match status" value="1"/>
</dbReference>
<keyword evidence="1" id="KW-0472">Membrane</keyword>